<reference evidence="2" key="1">
    <citation type="submission" date="2019-12" db="EMBL/GenBank/DDBJ databases">
        <title>Complete genome of Terracaulis silvestris 0127_4.</title>
        <authorList>
            <person name="Vieira S."/>
            <person name="Riedel T."/>
            <person name="Sproer C."/>
            <person name="Pascual J."/>
            <person name="Boedeker C."/>
            <person name="Overmann J."/>
        </authorList>
    </citation>
    <scope>NUCLEOTIDE SEQUENCE [LARGE SCALE GENOMIC DNA]</scope>
    <source>
        <strain evidence="2">0127_4</strain>
    </source>
</reference>
<dbReference type="PANTHER" id="PTHR39624:SF2">
    <property type="entry name" value="OSMC-LIKE PROTEIN"/>
    <property type="match status" value="1"/>
</dbReference>
<keyword evidence="2" id="KW-1185">Reference proteome</keyword>
<proteinExistence type="predicted"/>
<dbReference type="InterPro" id="IPR015946">
    <property type="entry name" value="KH_dom-like_a/b"/>
</dbReference>
<dbReference type="EMBL" id="CP047045">
    <property type="protein sequence ID" value="QGZ93717.1"/>
    <property type="molecule type" value="Genomic_DNA"/>
</dbReference>
<dbReference type="Pfam" id="PF02566">
    <property type="entry name" value="OsmC"/>
    <property type="match status" value="1"/>
</dbReference>
<sequence>MKTIITSADAEIREGHYPVAIKTGRHELTADESVVNGGQDAGPEPFALLLSALAACTVVTLKMYAERKQWPLAGVRAHLRYLKGGDGDEIRRTVVVEGPLNEPQRARLAEIAEKTPVTLVLKQGLAINTQLKLSAEAASGQAAS</sequence>
<dbReference type="AlphaFoldDB" id="A0A6I6MLX3"/>
<dbReference type="SUPFAM" id="SSF82784">
    <property type="entry name" value="OsmC-like"/>
    <property type="match status" value="1"/>
</dbReference>
<dbReference type="Proteomes" id="UP000431269">
    <property type="component" value="Chromosome"/>
</dbReference>
<evidence type="ECO:0000313" key="2">
    <source>
        <dbReference type="Proteomes" id="UP000431269"/>
    </source>
</evidence>
<evidence type="ECO:0000313" key="1">
    <source>
        <dbReference type="EMBL" id="QGZ93717.1"/>
    </source>
</evidence>
<organism evidence="1 2">
    <name type="scientific">Terricaulis silvestris</name>
    <dbReference type="NCBI Taxonomy" id="2686094"/>
    <lineage>
        <taxon>Bacteria</taxon>
        <taxon>Pseudomonadati</taxon>
        <taxon>Pseudomonadota</taxon>
        <taxon>Alphaproteobacteria</taxon>
        <taxon>Caulobacterales</taxon>
        <taxon>Caulobacteraceae</taxon>
        <taxon>Terricaulis</taxon>
    </lineage>
</organism>
<name>A0A6I6MLX3_9CAUL</name>
<dbReference type="RefSeq" id="WP_158764711.1">
    <property type="nucleotide sequence ID" value="NZ_CP047045.1"/>
</dbReference>
<protein>
    <submittedName>
        <fullName evidence="1">OsmC-like protein</fullName>
    </submittedName>
</protein>
<dbReference type="InterPro" id="IPR003718">
    <property type="entry name" value="OsmC/Ohr_fam"/>
</dbReference>
<dbReference type="PANTHER" id="PTHR39624">
    <property type="entry name" value="PROTEIN INVOLVED IN RIMO-MEDIATED BETA-METHYLTHIOLATION OF RIBOSOMAL PROTEIN S12 YCAO"/>
    <property type="match status" value="1"/>
</dbReference>
<dbReference type="KEGG" id="tsv:DSM104635_00529"/>
<dbReference type="InterPro" id="IPR036102">
    <property type="entry name" value="OsmC/Ohrsf"/>
</dbReference>
<accession>A0A6I6MLX3</accession>
<gene>
    <name evidence="1" type="ORF">DSM104635_00529</name>
</gene>
<dbReference type="Gene3D" id="3.30.300.20">
    <property type="match status" value="1"/>
</dbReference>